<evidence type="ECO:0000313" key="6">
    <source>
        <dbReference type="Proteomes" id="UP000821837"/>
    </source>
</evidence>
<evidence type="ECO:0000256" key="2">
    <source>
        <dbReference type="SAM" id="Coils"/>
    </source>
</evidence>
<keyword evidence="6" id="KW-1185">Reference proteome</keyword>
<evidence type="ECO:0000313" key="5">
    <source>
        <dbReference type="EMBL" id="KAH7963888.1"/>
    </source>
</evidence>
<dbReference type="GO" id="GO:0003676">
    <property type="term" value="F:nucleic acid binding"/>
    <property type="evidence" value="ECO:0007669"/>
    <property type="project" value="InterPro"/>
</dbReference>
<reference evidence="5" key="1">
    <citation type="journal article" date="2020" name="Cell">
        <title>Large-Scale Comparative Analyses of Tick Genomes Elucidate Their Genetic Diversity and Vector Capacities.</title>
        <authorList>
            <consortium name="Tick Genome and Microbiome Consortium (TIGMIC)"/>
            <person name="Jia N."/>
            <person name="Wang J."/>
            <person name="Shi W."/>
            <person name="Du L."/>
            <person name="Sun Y."/>
            <person name="Zhan W."/>
            <person name="Jiang J.F."/>
            <person name="Wang Q."/>
            <person name="Zhang B."/>
            <person name="Ji P."/>
            <person name="Bell-Sakyi L."/>
            <person name="Cui X.M."/>
            <person name="Yuan T.T."/>
            <person name="Jiang B.G."/>
            <person name="Yang W.F."/>
            <person name="Lam T.T."/>
            <person name="Chang Q.C."/>
            <person name="Ding S.J."/>
            <person name="Wang X.J."/>
            <person name="Zhu J.G."/>
            <person name="Ruan X.D."/>
            <person name="Zhao L."/>
            <person name="Wei J.T."/>
            <person name="Ye R.Z."/>
            <person name="Que T.C."/>
            <person name="Du C.H."/>
            <person name="Zhou Y.H."/>
            <person name="Cheng J.X."/>
            <person name="Dai P.F."/>
            <person name="Guo W.B."/>
            <person name="Han X.H."/>
            <person name="Huang E.J."/>
            <person name="Li L.F."/>
            <person name="Wei W."/>
            <person name="Gao Y.C."/>
            <person name="Liu J.Z."/>
            <person name="Shao H.Z."/>
            <person name="Wang X."/>
            <person name="Wang C.C."/>
            <person name="Yang T.C."/>
            <person name="Huo Q.B."/>
            <person name="Li W."/>
            <person name="Chen H.Y."/>
            <person name="Chen S.E."/>
            <person name="Zhou L.G."/>
            <person name="Ni X.B."/>
            <person name="Tian J.H."/>
            <person name="Sheng Y."/>
            <person name="Liu T."/>
            <person name="Pan Y.S."/>
            <person name="Xia L.Y."/>
            <person name="Li J."/>
            <person name="Zhao F."/>
            <person name="Cao W.C."/>
        </authorList>
    </citation>
    <scope>NUCLEOTIDE SEQUENCE</scope>
    <source>
        <strain evidence="5">Rsan-2018</strain>
    </source>
</reference>
<dbReference type="VEuPathDB" id="VectorBase:RSAN_053897"/>
<evidence type="ECO:0000256" key="1">
    <source>
        <dbReference type="PROSITE-ProRule" id="PRU00047"/>
    </source>
</evidence>
<proteinExistence type="predicted"/>
<dbReference type="GO" id="GO:0004523">
    <property type="term" value="F:RNA-DNA hybrid ribonuclease activity"/>
    <property type="evidence" value="ECO:0007669"/>
    <property type="project" value="InterPro"/>
</dbReference>
<feature type="domain" description="CCHC-type" evidence="3">
    <location>
        <begin position="729"/>
        <end position="744"/>
    </location>
</feature>
<dbReference type="PROSITE" id="PS50158">
    <property type="entry name" value="ZF_CCHC"/>
    <property type="match status" value="1"/>
</dbReference>
<dbReference type="Gene3D" id="3.30.420.10">
    <property type="entry name" value="Ribonuclease H-like superfamily/Ribonuclease H"/>
    <property type="match status" value="2"/>
</dbReference>
<organism evidence="5 6">
    <name type="scientific">Rhipicephalus sanguineus</name>
    <name type="common">Brown dog tick</name>
    <name type="synonym">Ixodes sanguineus</name>
    <dbReference type="NCBI Taxonomy" id="34632"/>
    <lineage>
        <taxon>Eukaryota</taxon>
        <taxon>Metazoa</taxon>
        <taxon>Ecdysozoa</taxon>
        <taxon>Arthropoda</taxon>
        <taxon>Chelicerata</taxon>
        <taxon>Arachnida</taxon>
        <taxon>Acari</taxon>
        <taxon>Parasitiformes</taxon>
        <taxon>Ixodida</taxon>
        <taxon>Ixodoidea</taxon>
        <taxon>Ixodidae</taxon>
        <taxon>Rhipicephalinae</taxon>
        <taxon>Rhipicephalus</taxon>
        <taxon>Rhipicephalus</taxon>
    </lineage>
</organism>
<keyword evidence="1" id="KW-0862">Zinc</keyword>
<protein>
    <submittedName>
        <fullName evidence="5">Uncharacterized protein</fullName>
    </submittedName>
</protein>
<dbReference type="PANTHER" id="PTHR33481:SF1">
    <property type="entry name" value="ENDONUCLEASE_EXONUCLEASE_PHOSPHATASE DOMAIN-CONTAINING PROTEIN-RELATED"/>
    <property type="match status" value="1"/>
</dbReference>
<sequence>MQLAAATGLVVLNDPESHPTYETQYTSSWIDVTLATAATLSGEYTWHVQLLGTIANDPWFDVVTCTRVRSPEALEYILGRFYDIFDRHCKRHLRPIKSRGGGNSWWTPALAAERRRVNALRRRFQRRRDQDVRIIFRVQYSAALAAFRVRISAAKRAYEQECHAACSRGNVFSASFREAFGKVQTSRCLPPLERPDGSMTETHLESAALLLRTQVAIDDPTTDTPHHAAIRRLAADTYDHSVNDIPFSEVEVRDVVVAMPPRSAPGPDGITPLLMKGLFRVSPALVTLCGCLAFRLLDQYGESTAEVMSTPSSTNAVSPAGSVSPDLGDVSGASSAAFSAAGNDFIAELAEQNSREGLNLSTRHDPSTASTSVRLIPATHPDDEDAISSVSQTTAVPHTLRTDVGTRVQTRACEIEELSRYCVETANRIPVNARHFIMARVFELVKLCSDLRADAASERGAVTALQGQLQETRREVADLHRRAVLAETRTDTVALSEAAILPAAAQTSQARPGFPAGPPGALLPSSAPPTAAMTYAAALQAGAASTALPTGPSVTAPARGLTLHEYVAFANIDPAAHDIRDVTLRQTRYGLTVLAHSRHTLTNMRQAIADNAITCAALSMRIPDKRVDPDITSEEFISRVAERNPHLQLDTDKCKVRASFKERSGTSAFVAEVDPDEFARIMRQPRISVGWTSLRVTEDLHVATCTFCATYGHGRSWCPLRSEPARAVCTRCGTEGHLGTACTSADAPASRPRGILPVSPSALCFLTESRDFGQEPIMAARNRGPPAVRGDNRGIVRVNFIQLNLDHAKRAFANLPKERKNHRKGLSEPSLTFKESLSVLGVIFDRRLTFFHHADYLRNKVATLASRVATFLAMQRSCVRPTHKVLLYRQVILPALTYASPVWWGESHVDCRLYARMVTIQRVALLALTRAYRTTSTAAFQVLMQAPPIDLELERINAEFRLFTLRKYVAFGSLRYCPDWVANPHSAVATHPAAPAIVPFTRLTSAQARAASRASAVQVYTDGSFTSTSAGAAYVIFAPPDRVLAVGRYRLLRATSAYSAEVVAFREALRHLIAARYFEPVALYTDCLTLLQALASPRNVEPHVLEIRAVVRKLSRAVHVYLHHAPDHAGVFGNEVADFIAERAAHRGIEVSLPLPFRAVRSQLRRELLVLWTARWRAEHSRTELFRWITDLRTLPSYFPPPPSLVTLLTGHGRFPHYFVSPHAHAPLSLWFLLRRHDAYKKLCYSDVLACPRNRGLLIGAPRNDSSSFYVSGPVRPYRFDLSLTPSRQQLPVLCRPWTPWLSSNTAVFCSLAGGGHSDLLDTTAVTALVHLKTRLLQLKTSKIPAVLMALDFQGAFDSVWHPLVVKFFRDRLVPCNVYHLLLTFLEDRMERVRPTIRGSRDSRSIAYKESLRILGVVFDRRLSFLAHADHLKQKAELLCAKLATLARMQGGQLRPTQKIALYRQVLLPAITYGSPVWWDELRPDSRLKARVLSIQRTILLQLLGAFRTTRTAALQVLMHAPPLTLVIGPWLDHPATRLAFPFARLDRTAAKRMAQQHALHVYTDGSYSPRLAGAAFVAFRPIERIGPIGRFRVDNATSAYCTELIALQEALLHIRNTARPNDTVHVYTHSLALLQALSTPRTSDSRVHSLKRILRDISPCVIVRLYHVPGHTGVLGNELADFLAARAAQRGVPKRALLTSRGVRSILRDSERQRWQTSWQEQNADTALINWVPHVSDIPGWFPPNKHLVQFMTGHGRFHFYFRRFRLFPNETCTCGLPCEGIDHYLYACSLTAPLAGQITPRTAYLDRNYPVLLRHARNRAIFIRMVHAVSAMIPDLPAS</sequence>
<dbReference type="Gene3D" id="4.10.60.10">
    <property type="entry name" value="Zinc finger, CCHC-type"/>
    <property type="match status" value="1"/>
</dbReference>
<feature type="domain" description="RNase H type-1" evidence="4">
    <location>
        <begin position="1556"/>
        <end position="1690"/>
    </location>
</feature>
<dbReference type="EMBL" id="JABSTV010001249">
    <property type="protein sequence ID" value="KAH7963888.1"/>
    <property type="molecule type" value="Genomic_DNA"/>
</dbReference>
<keyword evidence="1" id="KW-0479">Metal-binding</keyword>
<dbReference type="Pfam" id="PF00075">
    <property type="entry name" value="RNase_H"/>
    <property type="match status" value="2"/>
</dbReference>
<dbReference type="VEuPathDB" id="VectorBase:RSAN_042446"/>
<feature type="domain" description="RNase H type-1" evidence="4">
    <location>
        <begin position="1013"/>
        <end position="1146"/>
    </location>
</feature>
<dbReference type="PROSITE" id="PS50879">
    <property type="entry name" value="RNASE_H_1"/>
    <property type="match status" value="2"/>
</dbReference>
<dbReference type="InterPro" id="IPR036875">
    <property type="entry name" value="Znf_CCHC_sf"/>
</dbReference>
<comment type="caution">
    <text evidence="5">The sequence shown here is derived from an EMBL/GenBank/DDBJ whole genome shotgun (WGS) entry which is preliminary data.</text>
</comment>
<dbReference type="PANTHER" id="PTHR33481">
    <property type="entry name" value="REVERSE TRANSCRIPTASE"/>
    <property type="match status" value="1"/>
</dbReference>
<name>A0A9D4Q3Q8_RHISA</name>
<evidence type="ECO:0000259" key="3">
    <source>
        <dbReference type="PROSITE" id="PS50158"/>
    </source>
</evidence>
<dbReference type="InterPro" id="IPR036397">
    <property type="entry name" value="RNaseH_sf"/>
</dbReference>
<accession>A0A9D4Q3Q8</accession>
<dbReference type="GO" id="GO:0008270">
    <property type="term" value="F:zinc ion binding"/>
    <property type="evidence" value="ECO:0007669"/>
    <property type="project" value="UniProtKB-KW"/>
</dbReference>
<dbReference type="Proteomes" id="UP000821837">
    <property type="component" value="Chromosome 3"/>
</dbReference>
<dbReference type="CDD" id="cd09276">
    <property type="entry name" value="Rnase_HI_RT_non_LTR"/>
    <property type="match status" value="2"/>
</dbReference>
<reference evidence="5" key="2">
    <citation type="submission" date="2021-09" db="EMBL/GenBank/DDBJ databases">
        <authorList>
            <person name="Jia N."/>
            <person name="Wang J."/>
            <person name="Shi W."/>
            <person name="Du L."/>
            <person name="Sun Y."/>
            <person name="Zhan W."/>
            <person name="Jiang J."/>
            <person name="Wang Q."/>
            <person name="Zhang B."/>
            <person name="Ji P."/>
            <person name="Sakyi L.B."/>
            <person name="Cui X."/>
            <person name="Yuan T."/>
            <person name="Jiang B."/>
            <person name="Yang W."/>
            <person name="Lam T.T.-Y."/>
            <person name="Chang Q."/>
            <person name="Ding S."/>
            <person name="Wang X."/>
            <person name="Zhu J."/>
            <person name="Ruan X."/>
            <person name="Zhao L."/>
            <person name="Wei J."/>
            <person name="Que T."/>
            <person name="Du C."/>
            <person name="Cheng J."/>
            <person name="Dai P."/>
            <person name="Han X."/>
            <person name="Huang E."/>
            <person name="Gao Y."/>
            <person name="Liu J."/>
            <person name="Shao H."/>
            <person name="Ye R."/>
            <person name="Li L."/>
            <person name="Wei W."/>
            <person name="Wang X."/>
            <person name="Wang C."/>
            <person name="Huo Q."/>
            <person name="Li W."/>
            <person name="Guo W."/>
            <person name="Chen H."/>
            <person name="Chen S."/>
            <person name="Zhou L."/>
            <person name="Zhou L."/>
            <person name="Ni X."/>
            <person name="Tian J."/>
            <person name="Zhou Y."/>
            <person name="Sheng Y."/>
            <person name="Liu T."/>
            <person name="Pan Y."/>
            <person name="Xia L."/>
            <person name="Li J."/>
            <person name="Zhao F."/>
            <person name="Cao W."/>
        </authorList>
    </citation>
    <scope>NUCLEOTIDE SEQUENCE</scope>
    <source>
        <strain evidence="5">Rsan-2018</strain>
        <tissue evidence="5">Larvae</tissue>
    </source>
</reference>
<dbReference type="InterPro" id="IPR012337">
    <property type="entry name" value="RNaseH-like_sf"/>
</dbReference>
<dbReference type="InterPro" id="IPR001878">
    <property type="entry name" value="Znf_CCHC"/>
</dbReference>
<keyword evidence="2" id="KW-0175">Coiled coil</keyword>
<dbReference type="InterPro" id="IPR002156">
    <property type="entry name" value="RNaseH_domain"/>
</dbReference>
<dbReference type="SUPFAM" id="SSF53098">
    <property type="entry name" value="Ribonuclease H-like"/>
    <property type="match status" value="2"/>
</dbReference>
<evidence type="ECO:0000259" key="4">
    <source>
        <dbReference type="PROSITE" id="PS50879"/>
    </source>
</evidence>
<feature type="coiled-coil region" evidence="2">
    <location>
        <begin position="462"/>
        <end position="489"/>
    </location>
</feature>
<gene>
    <name evidence="5" type="ORF">HPB52_023761</name>
</gene>
<dbReference type="SUPFAM" id="SSF57756">
    <property type="entry name" value="Retrovirus zinc finger-like domains"/>
    <property type="match status" value="1"/>
</dbReference>
<keyword evidence="1" id="KW-0863">Zinc-finger</keyword>